<dbReference type="Proteomes" id="UP000224460">
    <property type="component" value="Unassembled WGS sequence"/>
</dbReference>
<evidence type="ECO:0000313" key="2">
    <source>
        <dbReference type="Proteomes" id="UP000224460"/>
    </source>
</evidence>
<sequence length="442" mass="50653">MKILVVTFAITLALIPGVILRYLPFSKLLAAKQKKHLMLCYILCFITQNIAFFTILKNTQANPAVYKTLITIGGILYLFVNLMMIKNMFFQHLFILGMVSNYALVLHSFSAIVLSQYVHRIPPHRQLIMQTGIYLLLLTLSIYPVWRLLKHSFIFNISREDHYYWHIIWLIPFLLYIGNTVVTMNSCWINTWQQLVARITTGSAALVAWKTVSLDFKTLQEKLFLQSTNKLLHIQIEGIKQQAQTIHENNEKMHILRHDMRHHVQVLSSLIHSGELSAASSLLAELSDNLQSIKPIAFCNNPVINSALLVYISKAKEEHILVTSEVAIPQDIPWNSNDIAILFANVLENAIHASRQQKEGHKEIHIFTKYDDQKLGIEVKNRFEGEILFNDHGMPISLEKGHGIGMSSIHAIVSKYRGSVICSHADHWFTIRFMFSECLLTI</sequence>
<accession>A0AC61DG40</accession>
<name>A0AC61DG40_9FIRM</name>
<proteinExistence type="predicted"/>
<dbReference type="EMBL" id="PEDL01000001">
    <property type="protein sequence ID" value="PHV72214.1"/>
    <property type="molecule type" value="Genomic_DNA"/>
</dbReference>
<gene>
    <name evidence="1" type="ORF">CS063_01695</name>
</gene>
<protein>
    <submittedName>
        <fullName evidence="1">Uncharacterized protein</fullName>
    </submittedName>
</protein>
<organism evidence="1 2">
    <name type="scientific">Sporanaerobium hydrogeniformans</name>
    <dbReference type="NCBI Taxonomy" id="3072179"/>
    <lineage>
        <taxon>Bacteria</taxon>
        <taxon>Bacillati</taxon>
        <taxon>Bacillota</taxon>
        <taxon>Clostridia</taxon>
        <taxon>Lachnospirales</taxon>
        <taxon>Lachnospiraceae</taxon>
        <taxon>Sporanaerobium</taxon>
    </lineage>
</organism>
<comment type="caution">
    <text evidence="1">The sequence shown here is derived from an EMBL/GenBank/DDBJ whole genome shotgun (WGS) entry which is preliminary data.</text>
</comment>
<keyword evidence="2" id="KW-1185">Reference proteome</keyword>
<evidence type="ECO:0000313" key="1">
    <source>
        <dbReference type="EMBL" id="PHV72214.1"/>
    </source>
</evidence>
<reference evidence="1" key="1">
    <citation type="submission" date="2017-10" db="EMBL/GenBank/DDBJ databases">
        <title>Genome sequence of cellulolytic Lachnospiraceae bacterium XHS1971 isolated from hotspring sediment.</title>
        <authorList>
            <person name="Vasudevan G."/>
            <person name="Joshi A.J."/>
            <person name="Hivarkar S."/>
            <person name="Lanjekar V.B."/>
            <person name="Dhakephalkar P.K."/>
            <person name="Dagar S."/>
        </authorList>
    </citation>
    <scope>NUCLEOTIDE SEQUENCE</scope>
    <source>
        <strain evidence="1">XHS1971</strain>
    </source>
</reference>